<evidence type="ECO:0000256" key="2">
    <source>
        <dbReference type="SAM" id="Coils"/>
    </source>
</evidence>
<dbReference type="PROSITE" id="PS50005">
    <property type="entry name" value="TPR"/>
    <property type="match status" value="1"/>
</dbReference>
<dbReference type="InterPro" id="IPR019734">
    <property type="entry name" value="TPR_rpt"/>
</dbReference>
<dbReference type="GO" id="GO:0009933">
    <property type="term" value="P:meristem structural organization"/>
    <property type="evidence" value="ECO:0007669"/>
    <property type="project" value="InterPro"/>
</dbReference>
<dbReference type="PANTHER" id="PTHR47684:SF1">
    <property type="entry name" value="PROTEIN TONSOKU"/>
    <property type="match status" value="1"/>
</dbReference>
<feature type="coiled-coil region" evidence="2">
    <location>
        <begin position="298"/>
        <end position="328"/>
    </location>
</feature>
<accession>A0A438HLQ8</accession>
<dbReference type="GO" id="GO:0005634">
    <property type="term" value="C:nucleus"/>
    <property type="evidence" value="ECO:0007669"/>
    <property type="project" value="InterPro"/>
</dbReference>
<feature type="region of interest" description="Disordered" evidence="3">
    <location>
        <begin position="586"/>
        <end position="605"/>
    </location>
</feature>
<dbReference type="SMART" id="SM00028">
    <property type="entry name" value="TPR"/>
    <property type="match status" value="6"/>
</dbReference>
<keyword evidence="1" id="KW-0802">TPR repeat</keyword>
<sequence>MVRDDPHLSAAKRAYRNASMEGNRQEEARWANLIGDIFKNRGEYVEALKWLRIDYDISMKYLPEKQLLPTCQSVGELLLRLENFKDALIYQKKHLELAKDTNDLVEQQRASTQLGRTYHEIFLSSDDDHYSVRNAKKYFKSAMRLAQTLKENPPSNKSSFLKEFIDAHNNIGMLEMDLDNLEEAHKILTKGLKICDEEEVIDDDDGRSRLHHNLGRVYMELRKWDKAREHIEKDIIICKRIGHFQGEAKGYINLGELHYRVQKYEEANLCYQKALDLAKSMEDEDALVSQIDENIVTVKKAVKVMAEMQKEEQNLKKLARNMATARGTPGERRCLLQQNASLDLLIEKSSMIFAWLKHREFAKRKKRIANELCDKEKLSDSFLVIGESYQKLRNFDKALKWYTKSWETYKSINNLEGQALAKINIGDVLDSDGNWAGALDAFEEGYRHKSSFLGVVDGGILVKIAVQANLPSVQLSALENMHYSHMIRFDNLEEARRLQYLIDKLKQSGNEKHEGRNIAEDCCSETDTEGDDCLSNSRSDPSCSVKKGKSKSDRGEFKDDVPLISLLQSNKKLPKRNIAHVDEVLPTGASHKSSSTSTSNQQTVGHKRVRVVLSDDESEMQDEVACSNFECGRLHKCPVEDVGATDEFKNRTDLASPASGFQDVSAIPSKCAISSSTPMILEESTSSYKLRTPNVTAQFGKSTVRIFISSKFSLSGFKYDTNVSENLLQKHSAADLKLHTSEGAYGQYIAFKIENDLIQIEAAPCMVDDMLSIESLKVEVACLYYLQLPVDKRSRGRQFLPNFKFSKLHITNHQNIGMRYMLNQLD</sequence>
<gene>
    <name evidence="4" type="primary">TSK_0</name>
    <name evidence="4" type="ORF">CK203_045544</name>
</gene>
<evidence type="ECO:0000256" key="3">
    <source>
        <dbReference type="SAM" id="MobiDB-lite"/>
    </source>
</evidence>
<feature type="repeat" description="TPR" evidence="1">
    <location>
        <begin position="248"/>
        <end position="281"/>
    </location>
</feature>
<dbReference type="InterPro" id="IPR011990">
    <property type="entry name" value="TPR-like_helical_dom_sf"/>
</dbReference>
<protein>
    <submittedName>
        <fullName evidence="4">Protein TONSOKU</fullName>
    </submittedName>
</protein>
<evidence type="ECO:0000256" key="1">
    <source>
        <dbReference type="PROSITE-ProRule" id="PRU00339"/>
    </source>
</evidence>
<dbReference type="InterPro" id="IPR044227">
    <property type="entry name" value="TONSOKU"/>
</dbReference>
<name>A0A438HLQ8_VITVI</name>
<organism evidence="4 5">
    <name type="scientific">Vitis vinifera</name>
    <name type="common">Grape</name>
    <dbReference type="NCBI Taxonomy" id="29760"/>
    <lineage>
        <taxon>Eukaryota</taxon>
        <taxon>Viridiplantae</taxon>
        <taxon>Streptophyta</taxon>
        <taxon>Embryophyta</taxon>
        <taxon>Tracheophyta</taxon>
        <taxon>Spermatophyta</taxon>
        <taxon>Magnoliopsida</taxon>
        <taxon>eudicotyledons</taxon>
        <taxon>Gunneridae</taxon>
        <taxon>Pentapetalae</taxon>
        <taxon>rosids</taxon>
        <taxon>Vitales</taxon>
        <taxon>Vitaceae</taxon>
        <taxon>Viteae</taxon>
        <taxon>Vitis</taxon>
    </lineage>
</organism>
<dbReference type="AlphaFoldDB" id="A0A438HLQ8"/>
<evidence type="ECO:0000313" key="5">
    <source>
        <dbReference type="Proteomes" id="UP000288805"/>
    </source>
</evidence>
<dbReference type="EMBL" id="QGNW01000205">
    <property type="protein sequence ID" value="RVW85361.1"/>
    <property type="molecule type" value="Genomic_DNA"/>
</dbReference>
<keyword evidence="2" id="KW-0175">Coiled coil</keyword>
<reference evidence="4 5" key="1">
    <citation type="journal article" date="2018" name="PLoS Genet.">
        <title>Population sequencing reveals clonal diversity and ancestral inbreeding in the grapevine cultivar Chardonnay.</title>
        <authorList>
            <person name="Roach M.J."/>
            <person name="Johnson D.L."/>
            <person name="Bohlmann J."/>
            <person name="van Vuuren H.J."/>
            <person name="Jones S.J."/>
            <person name="Pretorius I.S."/>
            <person name="Schmidt S.A."/>
            <person name="Borneman A.R."/>
        </authorList>
    </citation>
    <scope>NUCLEOTIDE SEQUENCE [LARGE SCALE GENOMIC DNA]</scope>
    <source>
        <strain evidence="5">cv. Chardonnay</strain>
        <tissue evidence="4">Leaf</tissue>
    </source>
</reference>
<proteinExistence type="predicted"/>
<dbReference type="SUPFAM" id="SSF48452">
    <property type="entry name" value="TPR-like"/>
    <property type="match status" value="2"/>
</dbReference>
<dbReference type="GO" id="GO:0040029">
    <property type="term" value="P:epigenetic regulation of gene expression"/>
    <property type="evidence" value="ECO:0007669"/>
    <property type="project" value="InterPro"/>
</dbReference>
<dbReference type="Gene3D" id="1.25.40.10">
    <property type="entry name" value="Tetratricopeptide repeat domain"/>
    <property type="match status" value="2"/>
</dbReference>
<dbReference type="Proteomes" id="UP000288805">
    <property type="component" value="Unassembled WGS sequence"/>
</dbReference>
<feature type="region of interest" description="Disordered" evidence="3">
    <location>
        <begin position="527"/>
        <end position="555"/>
    </location>
</feature>
<dbReference type="PANTHER" id="PTHR47684">
    <property type="entry name" value="PROTEIN TONSOKU"/>
    <property type="match status" value="1"/>
</dbReference>
<dbReference type="FunFam" id="1.25.40.10:FF:000674">
    <property type="entry name" value="Protein TONSOKU"/>
    <property type="match status" value="1"/>
</dbReference>
<dbReference type="GO" id="GO:0072423">
    <property type="term" value="P:response to DNA damage checkpoint signaling"/>
    <property type="evidence" value="ECO:0007669"/>
    <property type="project" value="InterPro"/>
</dbReference>
<dbReference type="Pfam" id="PF13424">
    <property type="entry name" value="TPR_12"/>
    <property type="match status" value="1"/>
</dbReference>
<comment type="caution">
    <text evidence="4">The sequence shown here is derived from an EMBL/GenBank/DDBJ whole genome shotgun (WGS) entry which is preliminary data.</text>
</comment>
<evidence type="ECO:0000313" key="4">
    <source>
        <dbReference type="EMBL" id="RVW85361.1"/>
    </source>
</evidence>